<keyword evidence="2" id="KW-1185">Reference proteome</keyword>
<evidence type="ECO:0000313" key="2">
    <source>
        <dbReference type="Proteomes" id="UP000030645"/>
    </source>
</evidence>
<proteinExistence type="predicted"/>
<evidence type="ECO:0000313" key="1">
    <source>
        <dbReference type="EMBL" id="EXB97706.1"/>
    </source>
</evidence>
<protein>
    <submittedName>
        <fullName evidence="1">Uncharacterized protein</fullName>
    </submittedName>
</protein>
<name>W9SBU4_9ROSA</name>
<dbReference type="EMBL" id="KE345280">
    <property type="protein sequence ID" value="EXB97706.1"/>
    <property type="molecule type" value="Genomic_DNA"/>
</dbReference>
<organism evidence="1 2">
    <name type="scientific">Morus notabilis</name>
    <dbReference type="NCBI Taxonomy" id="981085"/>
    <lineage>
        <taxon>Eukaryota</taxon>
        <taxon>Viridiplantae</taxon>
        <taxon>Streptophyta</taxon>
        <taxon>Embryophyta</taxon>
        <taxon>Tracheophyta</taxon>
        <taxon>Spermatophyta</taxon>
        <taxon>Magnoliopsida</taxon>
        <taxon>eudicotyledons</taxon>
        <taxon>Gunneridae</taxon>
        <taxon>Pentapetalae</taxon>
        <taxon>rosids</taxon>
        <taxon>fabids</taxon>
        <taxon>Rosales</taxon>
        <taxon>Moraceae</taxon>
        <taxon>Moreae</taxon>
        <taxon>Morus</taxon>
    </lineage>
</organism>
<reference evidence="2" key="1">
    <citation type="submission" date="2013-01" db="EMBL/GenBank/DDBJ databases">
        <title>Draft Genome Sequence of a Mulberry Tree, Morus notabilis C.K. Schneid.</title>
        <authorList>
            <person name="He N."/>
            <person name="Zhao S."/>
        </authorList>
    </citation>
    <scope>NUCLEOTIDE SEQUENCE</scope>
</reference>
<dbReference type="Proteomes" id="UP000030645">
    <property type="component" value="Unassembled WGS sequence"/>
</dbReference>
<dbReference type="AlphaFoldDB" id="W9SBU4"/>
<accession>W9SBU4</accession>
<sequence length="64" mass="7506">MDRKNLESNACTLTCRNLFIKACEAIALRRSHPRTGRIRLIWKTVRLFHNHLGLLECRKVCISQ</sequence>
<gene>
    <name evidence="1" type="ORF">L484_020257</name>
</gene>